<dbReference type="Gramene" id="rna3013">
    <property type="protein sequence ID" value="RHN79252.1"/>
    <property type="gene ID" value="gene3013"/>
</dbReference>
<sequence>MQREKNMTETLKFVCVMFLFLSMFLVTKVTDCTPQKKVTDVSHPCTTDKDCPKVQHGYKLRCRKGQCVHI</sequence>
<dbReference type="EMBL" id="PSQE01000001">
    <property type="protein sequence ID" value="RHN79252.1"/>
    <property type="molecule type" value="Genomic_DNA"/>
</dbReference>
<keyword evidence="1" id="KW-0732">Signal</keyword>
<reference evidence="3" key="1">
    <citation type="journal article" date="2018" name="Nat. Plants">
        <title>Whole-genome landscape of Medicago truncatula symbiotic genes.</title>
        <authorList>
            <person name="Pecrix Y."/>
            <person name="Gamas P."/>
            <person name="Carrere S."/>
        </authorList>
    </citation>
    <scope>NUCLEOTIDE SEQUENCE</scope>
    <source>
        <tissue evidence="3">Leaves</tissue>
    </source>
</reference>
<feature type="domain" description="Late nodulin" evidence="2">
    <location>
        <begin position="7"/>
        <end position="67"/>
    </location>
</feature>
<dbReference type="AlphaFoldDB" id="A0A396JPB6"/>
<feature type="signal peptide" evidence="1">
    <location>
        <begin position="1"/>
        <end position="32"/>
    </location>
</feature>
<evidence type="ECO:0000256" key="1">
    <source>
        <dbReference type="SAM" id="SignalP"/>
    </source>
</evidence>
<dbReference type="Pfam" id="PF07127">
    <property type="entry name" value="Nodulin_late"/>
    <property type="match status" value="1"/>
</dbReference>
<dbReference type="Proteomes" id="UP000265566">
    <property type="component" value="Chromosome 1"/>
</dbReference>
<comment type="caution">
    <text evidence="3">The sequence shown here is derived from an EMBL/GenBank/DDBJ whole genome shotgun (WGS) entry which is preliminary data.</text>
</comment>
<name>A0A396JPB6_MEDTR</name>
<dbReference type="GO" id="GO:0046872">
    <property type="term" value="F:metal ion binding"/>
    <property type="evidence" value="ECO:0007669"/>
    <property type="project" value="InterPro"/>
</dbReference>
<dbReference type="InterPro" id="IPR009810">
    <property type="entry name" value="Nodulin_late_dom"/>
</dbReference>
<feature type="chain" id="PRO_5017410275" evidence="1">
    <location>
        <begin position="33"/>
        <end position="70"/>
    </location>
</feature>
<accession>A0A396JPB6</accession>
<evidence type="ECO:0000313" key="3">
    <source>
        <dbReference type="EMBL" id="RHN79252.1"/>
    </source>
</evidence>
<gene>
    <name evidence="3" type="ORF">MtrunA17_Chr1g0175241</name>
</gene>
<evidence type="ECO:0000259" key="2">
    <source>
        <dbReference type="Pfam" id="PF07127"/>
    </source>
</evidence>
<organism evidence="3">
    <name type="scientific">Medicago truncatula</name>
    <name type="common">Barrel medic</name>
    <name type="synonym">Medicago tribuloides</name>
    <dbReference type="NCBI Taxonomy" id="3880"/>
    <lineage>
        <taxon>Eukaryota</taxon>
        <taxon>Viridiplantae</taxon>
        <taxon>Streptophyta</taxon>
        <taxon>Embryophyta</taxon>
        <taxon>Tracheophyta</taxon>
        <taxon>Spermatophyta</taxon>
        <taxon>Magnoliopsida</taxon>
        <taxon>eudicotyledons</taxon>
        <taxon>Gunneridae</taxon>
        <taxon>Pentapetalae</taxon>
        <taxon>rosids</taxon>
        <taxon>fabids</taxon>
        <taxon>Fabales</taxon>
        <taxon>Fabaceae</taxon>
        <taxon>Papilionoideae</taxon>
        <taxon>50 kb inversion clade</taxon>
        <taxon>NPAAA clade</taxon>
        <taxon>Hologalegina</taxon>
        <taxon>IRL clade</taxon>
        <taxon>Trifolieae</taxon>
        <taxon>Medicago</taxon>
    </lineage>
</organism>
<proteinExistence type="predicted"/>
<protein>
    <submittedName>
        <fullName evidence="3">Putative Late nodulin</fullName>
    </submittedName>
</protein>